<protein>
    <submittedName>
        <fullName evidence="1">Zinc-binding alcohol dehydrogenase family protein</fullName>
    </submittedName>
</protein>
<gene>
    <name evidence="1" type="ORF">JG540_09990</name>
</gene>
<sequence>MLLHESQLLEVPELMSTEQAAAFGLCHQTAVAIVRRSGAGRGARVLVTAATSSTSVAIRRILGAHGVETWVQSSKKSIDLLPGEHRWSSAEAADVKSPRSGFTHVLDPFCDLNLPLVLPLMAMGGSYVTCGLLHQHPDMEHPSTTWDPQSLIATLITGNLSVTGNCLGTKEDLLTALELARDRRLPLDHPPIHDRHHASDFLHEAFTSRSRTGKVVLSLAA</sequence>
<proteinExistence type="predicted"/>
<dbReference type="EMBL" id="CP066802">
    <property type="protein sequence ID" value="QQM67307.1"/>
    <property type="molecule type" value="Genomic_DNA"/>
</dbReference>
<organism evidence="1 2">
    <name type="scientific">Actinomyces weissii</name>
    <dbReference type="NCBI Taxonomy" id="675090"/>
    <lineage>
        <taxon>Bacteria</taxon>
        <taxon>Bacillati</taxon>
        <taxon>Actinomycetota</taxon>
        <taxon>Actinomycetes</taxon>
        <taxon>Actinomycetales</taxon>
        <taxon>Actinomycetaceae</taxon>
        <taxon>Actinomyces</taxon>
    </lineage>
</organism>
<dbReference type="RefSeq" id="WP_200275780.1">
    <property type="nucleotide sequence ID" value="NZ_CP066802.1"/>
</dbReference>
<dbReference type="Gene3D" id="3.90.180.10">
    <property type="entry name" value="Medium-chain alcohol dehydrogenases, catalytic domain"/>
    <property type="match status" value="1"/>
</dbReference>
<name>A0A7T7MAG1_9ACTO</name>
<dbReference type="Proteomes" id="UP000595895">
    <property type="component" value="Chromosome"/>
</dbReference>
<dbReference type="KEGG" id="awe:JG540_09990"/>
<accession>A0A7T7MAG1</accession>
<reference evidence="1 2" key="1">
    <citation type="submission" date="2020-12" db="EMBL/GenBank/DDBJ databases">
        <authorList>
            <person name="Zhou J."/>
        </authorList>
    </citation>
    <scope>NUCLEOTIDE SEQUENCE [LARGE SCALE GENOMIC DNA]</scope>
    <source>
        <strain evidence="1 2">CCUG 61299</strain>
    </source>
</reference>
<dbReference type="AlphaFoldDB" id="A0A7T7MAG1"/>
<keyword evidence="2" id="KW-1185">Reference proteome</keyword>
<dbReference type="InterPro" id="IPR036291">
    <property type="entry name" value="NAD(P)-bd_dom_sf"/>
</dbReference>
<evidence type="ECO:0000313" key="2">
    <source>
        <dbReference type="Proteomes" id="UP000595895"/>
    </source>
</evidence>
<dbReference type="SUPFAM" id="SSF51735">
    <property type="entry name" value="NAD(P)-binding Rossmann-fold domains"/>
    <property type="match status" value="1"/>
</dbReference>
<evidence type="ECO:0000313" key="1">
    <source>
        <dbReference type="EMBL" id="QQM67307.1"/>
    </source>
</evidence>